<name>A0A800MRY3_CYTFI</name>
<accession>A0A800MRY3</accession>
<gene>
    <name evidence="2" type="ORF">KIS1582_4944</name>
</gene>
<evidence type="ECO:0000256" key="1">
    <source>
        <dbReference type="SAM" id="MobiDB-lite"/>
    </source>
</evidence>
<organism evidence="2 3">
    <name type="scientific">Cytobacillus firmus</name>
    <name type="common">Bacillus firmus</name>
    <dbReference type="NCBI Taxonomy" id="1399"/>
    <lineage>
        <taxon>Bacteria</taxon>
        <taxon>Bacillati</taxon>
        <taxon>Bacillota</taxon>
        <taxon>Bacilli</taxon>
        <taxon>Bacillales</taxon>
        <taxon>Bacillaceae</taxon>
        <taxon>Cytobacillus</taxon>
    </lineage>
</organism>
<protein>
    <submittedName>
        <fullName evidence="2">Uncharacterized protein</fullName>
    </submittedName>
</protein>
<dbReference type="Proteomes" id="UP000465778">
    <property type="component" value="Unassembled WGS sequence"/>
</dbReference>
<reference evidence="2 3" key="1">
    <citation type="journal article" date="2020" name="G3 (Bethesda)">
        <title>Whole Genome Sequencing and Comparative Genomics of Two Nematicidal Bacillus Strains Reveals a Wide Range of Possible Virulence Factors.</title>
        <authorList>
            <person name="Susic N."/>
            <person name="Janezic S."/>
            <person name="Rupnik M."/>
            <person name="Geric Stare B."/>
        </authorList>
    </citation>
    <scope>NUCLEOTIDE SEQUENCE [LARGE SCALE GENOMIC DNA]</scope>
    <source>
        <strain evidence="2 3">I-1582</strain>
    </source>
</reference>
<proteinExistence type="predicted"/>
<dbReference type="AlphaFoldDB" id="A0A800MRY3"/>
<comment type="caution">
    <text evidence="2">The sequence shown here is derived from an EMBL/GenBank/DDBJ whole genome shotgun (WGS) entry which is preliminary data.</text>
</comment>
<evidence type="ECO:0000313" key="3">
    <source>
        <dbReference type="Proteomes" id="UP000465778"/>
    </source>
</evidence>
<dbReference type="EMBL" id="VDEM01000118">
    <property type="protein sequence ID" value="KAF0821353.1"/>
    <property type="molecule type" value="Genomic_DNA"/>
</dbReference>
<feature type="region of interest" description="Disordered" evidence="1">
    <location>
        <begin position="23"/>
        <end position="43"/>
    </location>
</feature>
<evidence type="ECO:0000313" key="2">
    <source>
        <dbReference type="EMBL" id="KAF0821353.1"/>
    </source>
</evidence>
<sequence>MRIPPNCYVMVMNLIILKNNRKSMNLNNETSREEEISTKNNTG</sequence>